<dbReference type="Proteomes" id="UP001499851">
    <property type="component" value="Unassembled WGS sequence"/>
</dbReference>
<evidence type="ECO:0000313" key="5">
    <source>
        <dbReference type="Proteomes" id="UP001499851"/>
    </source>
</evidence>
<feature type="domain" description="J" evidence="3">
    <location>
        <begin position="47"/>
        <end position="116"/>
    </location>
</feature>
<keyword evidence="2" id="KW-1133">Transmembrane helix</keyword>
<evidence type="ECO:0000256" key="2">
    <source>
        <dbReference type="SAM" id="Phobius"/>
    </source>
</evidence>
<dbReference type="EMBL" id="BAAAQF010000002">
    <property type="protein sequence ID" value="GAA1660361.1"/>
    <property type="molecule type" value="Genomic_DNA"/>
</dbReference>
<dbReference type="SUPFAM" id="SSF46565">
    <property type="entry name" value="Chaperone J-domain"/>
    <property type="match status" value="1"/>
</dbReference>
<dbReference type="InterPro" id="IPR011990">
    <property type="entry name" value="TPR-like_helical_dom_sf"/>
</dbReference>
<proteinExistence type="predicted"/>
<feature type="region of interest" description="Disordered" evidence="1">
    <location>
        <begin position="1"/>
        <end position="41"/>
    </location>
</feature>
<dbReference type="Gene3D" id="1.25.40.10">
    <property type="entry name" value="Tetratricopeptide repeat domain"/>
    <property type="match status" value="1"/>
</dbReference>
<gene>
    <name evidence="4" type="ORF">GCM10009830_01780</name>
</gene>
<evidence type="ECO:0000259" key="3">
    <source>
        <dbReference type="PROSITE" id="PS50076"/>
    </source>
</evidence>
<feature type="transmembrane region" description="Helical" evidence="2">
    <location>
        <begin position="348"/>
        <end position="370"/>
    </location>
</feature>
<dbReference type="PROSITE" id="PS50076">
    <property type="entry name" value="DNAJ_2"/>
    <property type="match status" value="1"/>
</dbReference>
<dbReference type="InterPro" id="IPR001623">
    <property type="entry name" value="DnaJ_domain"/>
</dbReference>
<dbReference type="SUPFAM" id="SSF48452">
    <property type="entry name" value="TPR-like"/>
    <property type="match status" value="1"/>
</dbReference>
<dbReference type="Gene3D" id="1.10.287.110">
    <property type="entry name" value="DnaJ domain"/>
    <property type="match status" value="1"/>
</dbReference>
<reference evidence="5" key="1">
    <citation type="journal article" date="2019" name="Int. J. Syst. Evol. Microbiol.">
        <title>The Global Catalogue of Microorganisms (GCM) 10K type strain sequencing project: providing services to taxonomists for standard genome sequencing and annotation.</title>
        <authorList>
            <consortium name="The Broad Institute Genomics Platform"/>
            <consortium name="The Broad Institute Genome Sequencing Center for Infectious Disease"/>
            <person name="Wu L."/>
            <person name="Ma J."/>
        </authorList>
    </citation>
    <scope>NUCLEOTIDE SEQUENCE [LARGE SCALE GENOMIC DNA]</scope>
    <source>
        <strain evidence="5">JCM 16001</strain>
    </source>
</reference>
<dbReference type="InterPro" id="IPR036869">
    <property type="entry name" value="J_dom_sf"/>
</dbReference>
<evidence type="ECO:0000313" key="4">
    <source>
        <dbReference type="EMBL" id="GAA1660361.1"/>
    </source>
</evidence>
<evidence type="ECO:0000256" key="1">
    <source>
        <dbReference type="SAM" id="MobiDB-lite"/>
    </source>
</evidence>
<name>A0ABP4RRD6_9ACTN</name>
<feature type="transmembrane region" description="Helical" evidence="2">
    <location>
        <begin position="376"/>
        <end position="393"/>
    </location>
</feature>
<keyword evidence="5" id="KW-1185">Reference proteome</keyword>
<keyword evidence="2" id="KW-0472">Membrane</keyword>
<sequence>MTSTASGANPEAAQRIDCHSEAKPNRTPESASNIPVLTDPPEAPVDDLYAVVGIDPTADVGDIETKIKEQARLWNKRINSPDINKRHEAENMIRLLDQARTTLLDPRKRAEYDRDLAAHRASGQAAQASPGAGIDWLDRAEAALAANDYLAAAYAAKQAREHQGESAGVWAALYRSNVGLGNFQDALYEARQTLDYTPDDAGLYMDLGFIHENLGDQAGALSAYGKVAQSPGHHAQGQMASAIVLAKMSRYNEAVPILEQLYTSAPRELDRALTGDYLAEVLIESAEKVPAHRSGDQYMVTTPYELSVMQRASARALQVASNPQVVHAAHRLDGYLRSMHTRRFWPGFPVRGVVIPAVAFIAIAMCASATESGAVLVPITAVVCGLITWYQIASAQKPQWEINAIVTRMNRNGN</sequence>
<organism evidence="4 5">
    <name type="scientific">Glycomyces endophyticus</name>
    <dbReference type="NCBI Taxonomy" id="480996"/>
    <lineage>
        <taxon>Bacteria</taxon>
        <taxon>Bacillati</taxon>
        <taxon>Actinomycetota</taxon>
        <taxon>Actinomycetes</taxon>
        <taxon>Glycomycetales</taxon>
        <taxon>Glycomycetaceae</taxon>
        <taxon>Glycomyces</taxon>
    </lineage>
</organism>
<comment type="caution">
    <text evidence="4">The sequence shown here is derived from an EMBL/GenBank/DDBJ whole genome shotgun (WGS) entry which is preliminary data.</text>
</comment>
<accession>A0ABP4RRD6</accession>
<keyword evidence="2" id="KW-0812">Transmembrane</keyword>
<feature type="compositionally biased region" description="Basic and acidic residues" evidence="1">
    <location>
        <begin position="14"/>
        <end position="26"/>
    </location>
</feature>
<protein>
    <recommendedName>
        <fullName evidence="3">J domain-containing protein</fullName>
    </recommendedName>
</protein>